<organism evidence="1">
    <name type="scientific">freshwater metagenome</name>
    <dbReference type="NCBI Taxonomy" id="449393"/>
    <lineage>
        <taxon>unclassified sequences</taxon>
        <taxon>metagenomes</taxon>
        <taxon>ecological metagenomes</taxon>
    </lineage>
</organism>
<dbReference type="EMBL" id="CAFBMT010000030">
    <property type="protein sequence ID" value="CAB4955581.1"/>
    <property type="molecule type" value="Genomic_DNA"/>
</dbReference>
<dbReference type="EMBL" id="CAFAAV010000168">
    <property type="protein sequence ID" value="CAB4829645.1"/>
    <property type="molecule type" value="Genomic_DNA"/>
</dbReference>
<evidence type="ECO:0000313" key="5">
    <source>
        <dbReference type="EMBL" id="CAB4955581.1"/>
    </source>
</evidence>
<evidence type="ECO:0000313" key="2">
    <source>
        <dbReference type="EMBL" id="CAB4742267.1"/>
    </source>
</evidence>
<proteinExistence type="predicted"/>
<dbReference type="EMBL" id="CAEZYF010000027">
    <property type="protein sequence ID" value="CAB4742267.1"/>
    <property type="molecule type" value="Genomic_DNA"/>
</dbReference>
<accession>A0A6J6A9Q6</accession>
<dbReference type="AlphaFoldDB" id="A0A6J6A9Q6"/>
<sequence>MRQFFTLRYWLTLLALGVLVLLVAKCAGDSGGSARPVDPGAGQPSAATHHVDLLVPVFQVQAPGGVALTDGVLSADMTLQIDPTRTMLVTAGTPGAWNCPLWERERECVVAVDLLGDAVLWFEVLPGAPTVAMKVAPVVELLADNMVRLSNGWILPRLALVERSCSDETTSLKQFVDTFGDTATATFDFELQKIVKVTCPRGGATTTTEVSISTVPVDNVPVSTVPGQTTTTAEPG</sequence>
<dbReference type="EMBL" id="CAESGF010000023">
    <property type="protein sequence ID" value="CAB4365064.1"/>
    <property type="molecule type" value="Genomic_DNA"/>
</dbReference>
<reference evidence="1" key="1">
    <citation type="submission" date="2020-05" db="EMBL/GenBank/DDBJ databases">
        <authorList>
            <person name="Chiriac C."/>
            <person name="Salcher M."/>
            <person name="Ghai R."/>
            <person name="Kavagutti S V."/>
        </authorList>
    </citation>
    <scope>NUCLEOTIDE SEQUENCE</scope>
</reference>
<evidence type="ECO:0000313" key="6">
    <source>
        <dbReference type="EMBL" id="CAB4979872.1"/>
    </source>
</evidence>
<protein>
    <submittedName>
        <fullName evidence="1">Unannotated protein</fullName>
    </submittedName>
</protein>
<evidence type="ECO:0000313" key="4">
    <source>
        <dbReference type="EMBL" id="CAB4853100.1"/>
    </source>
</evidence>
<evidence type="ECO:0000313" key="3">
    <source>
        <dbReference type="EMBL" id="CAB4829645.1"/>
    </source>
</evidence>
<dbReference type="EMBL" id="CAFBIY010000200">
    <property type="protein sequence ID" value="CAB4853100.1"/>
    <property type="molecule type" value="Genomic_DNA"/>
</dbReference>
<evidence type="ECO:0000313" key="1">
    <source>
        <dbReference type="EMBL" id="CAB4365064.1"/>
    </source>
</evidence>
<name>A0A6J6A9Q6_9ZZZZ</name>
<gene>
    <name evidence="2" type="ORF">UFOPK2656_02982</name>
    <name evidence="3" type="ORF">UFOPK3099_01958</name>
    <name evidence="4" type="ORF">UFOPK3267_02624</name>
    <name evidence="5" type="ORF">UFOPK3651_03151</name>
    <name evidence="6" type="ORF">UFOPK3931_00734</name>
    <name evidence="1" type="ORF">UFOPK4189_02820</name>
</gene>
<dbReference type="EMBL" id="CAFBOL010000012">
    <property type="protein sequence ID" value="CAB4979872.1"/>
    <property type="molecule type" value="Genomic_DNA"/>
</dbReference>